<dbReference type="HOGENOM" id="CLU_004534_2_0_9"/>
<feature type="transmembrane region" description="Helical" evidence="6">
    <location>
        <begin position="624"/>
        <end position="643"/>
    </location>
</feature>
<feature type="transmembrane region" description="Helical" evidence="6">
    <location>
        <begin position="524"/>
        <end position="543"/>
    </location>
</feature>
<dbReference type="Gene3D" id="3.40.1710.10">
    <property type="entry name" value="abc type-2 transporter like domain"/>
    <property type="match status" value="1"/>
</dbReference>
<dbReference type="EMBL" id="AGYT01000008">
    <property type="protein sequence ID" value="ENZ02080.1"/>
    <property type="molecule type" value="Genomic_DNA"/>
</dbReference>
<feature type="coiled-coil region" evidence="5">
    <location>
        <begin position="453"/>
        <end position="480"/>
    </location>
</feature>
<proteinExistence type="predicted"/>
<dbReference type="PANTHER" id="PTHR43077:SF10">
    <property type="entry name" value="TRANSPORT PERMEASE PROTEIN"/>
    <property type="match status" value="1"/>
</dbReference>
<keyword evidence="3 6" id="KW-1133">Transmembrane helix</keyword>
<gene>
    <name evidence="8" type="ORF">HMPREF1092_01315</name>
</gene>
<keyword evidence="5" id="KW-0175">Coiled coil</keyword>
<evidence type="ECO:0000256" key="3">
    <source>
        <dbReference type="ARBA" id="ARBA00022989"/>
    </source>
</evidence>
<dbReference type="InterPro" id="IPR051328">
    <property type="entry name" value="T7SS_ABC-Transporter"/>
</dbReference>
<dbReference type="InterPro" id="IPR013525">
    <property type="entry name" value="ABC2_TM"/>
</dbReference>
<evidence type="ECO:0000256" key="1">
    <source>
        <dbReference type="ARBA" id="ARBA00004141"/>
    </source>
</evidence>
<accession>N9WGT3</accession>
<reference evidence="8 9" key="1">
    <citation type="submission" date="2013-01" db="EMBL/GenBank/DDBJ databases">
        <title>The Genome Sequence of Clostridium colicanis 209318.</title>
        <authorList>
            <consortium name="The Broad Institute Genome Sequencing Platform"/>
            <person name="Earl A."/>
            <person name="Ward D."/>
            <person name="Feldgarden M."/>
            <person name="Gevers D."/>
            <person name="Courvalin P."/>
            <person name="Lambert T."/>
            <person name="Walker B."/>
            <person name="Young S.K."/>
            <person name="Zeng Q."/>
            <person name="Gargeya S."/>
            <person name="Fitzgerald M."/>
            <person name="Haas B."/>
            <person name="Abouelleil A."/>
            <person name="Alvarado L."/>
            <person name="Arachchi H.M."/>
            <person name="Berlin A.M."/>
            <person name="Chapman S.B."/>
            <person name="Dewar J."/>
            <person name="Goldberg J."/>
            <person name="Griggs A."/>
            <person name="Gujja S."/>
            <person name="Hansen M."/>
            <person name="Howarth C."/>
            <person name="Imamovic A."/>
            <person name="Larimer J."/>
            <person name="McCowan C."/>
            <person name="Murphy C."/>
            <person name="Neiman D."/>
            <person name="Pearson M."/>
            <person name="Priest M."/>
            <person name="Roberts A."/>
            <person name="Saif S."/>
            <person name="Shea T."/>
            <person name="Sisk P."/>
            <person name="Sykes S."/>
            <person name="Wortman J."/>
            <person name="Nusbaum C."/>
            <person name="Birren B."/>
        </authorList>
    </citation>
    <scope>NUCLEOTIDE SEQUENCE [LARGE SCALE GENOMIC DNA]</scope>
    <source>
        <strain evidence="8 9">209318</strain>
    </source>
</reference>
<keyword evidence="4 6" id="KW-0472">Membrane</keyword>
<protein>
    <submittedName>
        <fullName evidence="8">YhgE/Pip domain-containing protein</fullName>
    </submittedName>
</protein>
<comment type="subcellular location">
    <subcellularLocation>
        <location evidence="1">Membrane</location>
        <topology evidence="1">Multi-pass membrane protein</topology>
    </subcellularLocation>
</comment>
<keyword evidence="2 6" id="KW-0812">Transmembrane</keyword>
<dbReference type="AlphaFoldDB" id="N9WGT3"/>
<sequence>MKILKLYLKYLKNIVINPAAIVIILGLSLIPSCYTWITLKANWNPYVDTGNVPVAVVNDDNGAIINGSIVNFGDKIVDQLQNNTDMKWTFVGQKVADTGLKTGEYYAVITIPKDFSEDLKTISSGSPIKPDIIYKVNEKTNAIATKITDLAADQLQQRIKETFIKSVNLSLMNQANELGKNLNENKPMILGLKDVLNTTTKNISDIENNINNTNGNVEGLTNYLQNLNNNISSITNGINSLKSIVNSSSNLISGTRNNINSTKNDLSVNINNINSINNDLNNYINSLKNLNNISSNKKPALDIINNTINDNNKLYTLVYNSKNLLDNLSNLDPTGNLNNLSQYLNKLLIIIKNENTVLNNLKTAIINNDTAEKINSQLDSVKNTSNDITNQINSFDNNFNSIGMNSIDGISNNLNSSLSNVTSILNATESMIPELKSIENIGISAGNLTVGKTQELSSKLNNLKTTLESLKDKTSSLNGNDLDKIINLLEKNPNNIASFLSAPVNIHVEELYGMSIFGVGLAPFYTVLSIWVGALLCTSLLTTNDEEEEDGTKRRLLQIHFGKMLLFLTINLVQAAIVTIGDVLVIGIKPFDFGLLMFFALFSAVVFTAIIFTLVSLTGNIGKATALVIMVIQVAGSGAIYPIQVNPVFFQKLQFIWPFTYAIDGFRQAIGGPDWTMVHKDILILSIFLVIFLLLGLTIMFIHKISMHTERLFKESGL</sequence>
<evidence type="ECO:0000313" key="8">
    <source>
        <dbReference type="EMBL" id="ENZ02080.1"/>
    </source>
</evidence>
<dbReference type="Pfam" id="PF01061">
    <property type="entry name" value="ABC2_membrane"/>
    <property type="match status" value="1"/>
</dbReference>
<keyword evidence="9" id="KW-1185">Reference proteome</keyword>
<dbReference type="Proteomes" id="UP000013097">
    <property type="component" value="Unassembled WGS sequence"/>
</dbReference>
<dbReference type="NCBIfam" id="TIGR03062">
    <property type="entry name" value="pip_yhgE_Cterm"/>
    <property type="match status" value="1"/>
</dbReference>
<comment type="caution">
    <text evidence="8">The sequence shown here is derived from an EMBL/GenBank/DDBJ whole genome shotgun (WGS) entry which is preliminary data.</text>
</comment>
<evidence type="ECO:0000256" key="2">
    <source>
        <dbReference type="ARBA" id="ARBA00022692"/>
    </source>
</evidence>
<feature type="transmembrane region" description="Helical" evidence="6">
    <location>
        <begin position="594"/>
        <end position="617"/>
    </location>
</feature>
<organism evidence="8 9">
    <name type="scientific">Clostridium thermobutyricum</name>
    <dbReference type="NCBI Taxonomy" id="29372"/>
    <lineage>
        <taxon>Bacteria</taxon>
        <taxon>Bacillati</taxon>
        <taxon>Bacillota</taxon>
        <taxon>Clostridia</taxon>
        <taxon>Eubacteriales</taxon>
        <taxon>Clostridiaceae</taxon>
        <taxon>Clostridium</taxon>
    </lineage>
</organism>
<feature type="transmembrane region" description="Helical" evidence="6">
    <location>
        <begin position="564"/>
        <end position="588"/>
    </location>
</feature>
<feature type="coiled-coil region" evidence="5">
    <location>
        <begin position="196"/>
        <end position="230"/>
    </location>
</feature>
<evidence type="ECO:0000256" key="6">
    <source>
        <dbReference type="SAM" id="Phobius"/>
    </source>
</evidence>
<feature type="domain" description="ABC-2 type transporter transmembrane" evidence="7">
    <location>
        <begin position="555"/>
        <end position="669"/>
    </location>
</feature>
<dbReference type="PANTHER" id="PTHR43077">
    <property type="entry name" value="TRANSPORT PERMEASE YVFS-RELATED"/>
    <property type="match status" value="1"/>
</dbReference>
<evidence type="ECO:0000256" key="4">
    <source>
        <dbReference type="ARBA" id="ARBA00023136"/>
    </source>
</evidence>
<evidence type="ECO:0000259" key="7">
    <source>
        <dbReference type="Pfam" id="PF01061"/>
    </source>
</evidence>
<dbReference type="PATRIC" id="fig|999411.4.peg.1290"/>
<dbReference type="InterPro" id="IPR017500">
    <property type="entry name" value="Phage_infect_YhgE_N"/>
</dbReference>
<evidence type="ECO:0000313" key="9">
    <source>
        <dbReference type="Proteomes" id="UP000013097"/>
    </source>
</evidence>
<evidence type="ECO:0000256" key="5">
    <source>
        <dbReference type="SAM" id="Coils"/>
    </source>
</evidence>
<dbReference type="GO" id="GO:0140359">
    <property type="term" value="F:ABC-type transporter activity"/>
    <property type="evidence" value="ECO:0007669"/>
    <property type="project" value="InterPro"/>
</dbReference>
<dbReference type="eggNOG" id="COG1511">
    <property type="taxonomic scope" value="Bacteria"/>
</dbReference>
<name>N9WGT3_9CLOT</name>
<feature type="transmembrane region" description="Helical" evidence="6">
    <location>
        <begin position="682"/>
        <end position="702"/>
    </location>
</feature>
<dbReference type="RefSeq" id="WP_002597816.1">
    <property type="nucleotide sequence ID" value="NZ_KB850956.1"/>
</dbReference>
<feature type="transmembrane region" description="Helical" evidence="6">
    <location>
        <begin position="14"/>
        <end position="37"/>
    </location>
</feature>
<dbReference type="InterPro" id="IPR017501">
    <property type="entry name" value="Phage_infect_YhgE_C"/>
</dbReference>
<dbReference type="NCBIfam" id="TIGR03061">
    <property type="entry name" value="pip_yhgE_Nterm"/>
    <property type="match status" value="1"/>
</dbReference>
<dbReference type="GO" id="GO:0016020">
    <property type="term" value="C:membrane"/>
    <property type="evidence" value="ECO:0007669"/>
    <property type="project" value="UniProtKB-SubCell"/>
</dbReference>